<evidence type="ECO:0000313" key="3">
    <source>
        <dbReference type="Proteomes" id="UP001556367"/>
    </source>
</evidence>
<keyword evidence="1" id="KW-0732">Signal</keyword>
<gene>
    <name evidence="2" type="ORF">HGRIS_000831</name>
</gene>
<dbReference type="EMBL" id="JASNQZ010000018">
    <property type="protein sequence ID" value="KAL0945333.1"/>
    <property type="molecule type" value="Genomic_DNA"/>
</dbReference>
<protein>
    <recommendedName>
        <fullName evidence="4">Beta/gamma crystallin 'Greek key' domain-containing protein</fullName>
    </recommendedName>
</protein>
<sequence>MKLSLKLTLALATIVFTAGAAPIELKPRQVPVDPGNPGAPAGASNLKVALYRNNNWSGDYVSSTQTGCYNLVGASLNDNVSSFWINTKKTSRCYFYRDGQCSGVDYNTPNSNPNLSSVGWDNVISSFRCD</sequence>
<organism evidence="2 3">
    <name type="scientific">Hohenbuehelia grisea</name>
    <dbReference type="NCBI Taxonomy" id="104357"/>
    <lineage>
        <taxon>Eukaryota</taxon>
        <taxon>Fungi</taxon>
        <taxon>Dikarya</taxon>
        <taxon>Basidiomycota</taxon>
        <taxon>Agaricomycotina</taxon>
        <taxon>Agaricomycetes</taxon>
        <taxon>Agaricomycetidae</taxon>
        <taxon>Agaricales</taxon>
        <taxon>Pleurotineae</taxon>
        <taxon>Pleurotaceae</taxon>
        <taxon>Hohenbuehelia</taxon>
    </lineage>
</organism>
<evidence type="ECO:0008006" key="4">
    <source>
        <dbReference type="Google" id="ProtNLM"/>
    </source>
</evidence>
<dbReference type="Gene3D" id="2.60.20.10">
    <property type="entry name" value="Crystallins"/>
    <property type="match status" value="1"/>
</dbReference>
<name>A0ABR3IPW5_9AGAR</name>
<evidence type="ECO:0000256" key="1">
    <source>
        <dbReference type="SAM" id="SignalP"/>
    </source>
</evidence>
<proteinExistence type="predicted"/>
<accession>A0ABR3IPW5</accession>
<dbReference type="Proteomes" id="UP001556367">
    <property type="component" value="Unassembled WGS sequence"/>
</dbReference>
<evidence type="ECO:0000313" key="2">
    <source>
        <dbReference type="EMBL" id="KAL0945333.1"/>
    </source>
</evidence>
<feature type="chain" id="PRO_5046460290" description="Beta/gamma crystallin 'Greek key' domain-containing protein" evidence="1">
    <location>
        <begin position="21"/>
        <end position="130"/>
    </location>
</feature>
<keyword evidence="3" id="KW-1185">Reference proteome</keyword>
<reference evidence="3" key="1">
    <citation type="submission" date="2024-06" db="EMBL/GenBank/DDBJ databases">
        <title>Multi-omics analyses provide insights into the biosynthesis of the anticancer antibiotic pleurotin in Hohenbuehelia grisea.</title>
        <authorList>
            <person name="Weaver J.A."/>
            <person name="Alberti F."/>
        </authorList>
    </citation>
    <scope>NUCLEOTIDE SEQUENCE [LARGE SCALE GENOMIC DNA]</scope>
    <source>
        <strain evidence="3">T-177</strain>
    </source>
</reference>
<comment type="caution">
    <text evidence="2">The sequence shown here is derived from an EMBL/GenBank/DDBJ whole genome shotgun (WGS) entry which is preliminary data.</text>
</comment>
<feature type="signal peptide" evidence="1">
    <location>
        <begin position="1"/>
        <end position="20"/>
    </location>
</feature>